<comment type="caution">
    <text evidence="3">The sequence shown here is derived from an EMBL/GenBank/DDBJ whole genome shotgun (WGS) entry which is preliminary data.</text>
</comment>
<dbReference type="Pfam" id="PF12146">
    <property type="entry name" value="Hydrolase_4"/>
    <property type="match status" value="1"/>
</dbReference>
<accession>A0A2T0PSD4</accession>
<dbReference type="Proteomes" id="UP000237846">
    <property type="component" value="Unassembled WGS sequence"/>
</dbReference>
<evidence type="ECO:0000313" key="4">
    <source>
        <dbReference type="Proteomes" id="UP000237846"/>
    </source>
</evidence>
<dbReference type="InterPro" id="IPR022742">
    <property type="entry name" value="Hydrolase_4"/>
</dbReference>
<dbReference type="OrthoDB" id="9802489at2"/>
<dbReference type="RefSeq" id="WP_106253633.1">
    <property type="nucleotide sequence ID" value="NZ_PVZC01000014.1"/>
</dbReference>
<dbReference type="InterPro" id="IPR050471">
    <property type="entry name" value="AB_hydrolase"/>
</dbReference>
<name>A0A2T0PSD4_9ACTN</name>
<dbReference type="Gene3D" id="3.40.50.1820">
    <property type="entry name" value="alpha/beta hydrolase"/>
    <property type="match status" value="1"/>
</dbReference>
<evidence type="ECO:0000259" key="2">
    <source>
        <dbReference type="Pfam" id="PF12146"/>
    </source>
</evidence>
<dbReference type="PANTHER" id="PTHR43433">
    <property type="entry name" value="HYDROLASE, ALPHA/BETA FOLD FAMILY PROTEIN"/>
    <property type="match status" value="1"/>
</dbReference>
<gene>
    <name evidence="3" type="ORF">CLV72_11410</name>
</gene>
<dbReference type="AlphaFoldDB" id="A0A2T0PSD4"/>
<keyword evidence="4" id="KW-1185">Reference proteome</keyword>
<dbReference type="PANTHER" id="PTHR43433:SF5">
    <property type="entry name" value="AB HYDROLASE-1 DOMAIN-CONTAINING PROTEIN"/>
    <property type="match status" value="1"/>
</dbReference>
<feature type="domain" description="Serine aminopeptidase S33" evidence="2">
    <location>
        <begin position="106"/>
        <end position="268"/>
    </location>
</feature>
<reference evidence="3 4" key="1">
    <citation type="submission" date="2018-03" db="EMBL/GenBank/DDBJ databases">
        <title>Genomic Encyclopedia of Archaeal and Bacterial Type Strains, Phase II (KMG-II): from individual species to whole genera.</title>
        <authorList>
            <person name="Goeker M."/>
        </authorList>
    </citation>
    <scope>NUCLEOTIDE SEQUENCE [LARGE SCALE GENOMIC DNA]</scope>
    <source>
        <strain evidence="3 4">DSM 45601</strain>
    </source>
</reference>
<dbReference type="SUPFAM" id="SSF53474">
    <property type="entry name" value="alpha/beta-Hydrolases"/>
    <property type="match status" value="1"/>
</dbReference>
<protein>
    <submittedName>
        <fullName evidence="3">Pimeloyl-ACP methyl ester carboxylesterase</fullName>
    </submittedName>
</protein>
<dbReference type="InterPro" id="IPR029058">
    <property type="entry name" value="AB_hydrolase_fold"/>
</dbReference>
<proteinExistence type="predicted"/>
<organism evidence="3 4">
    <name type="scientific">Allonocardiopsis opalescens</name>
    <dbReference type="NCBI Taxonomy" id="1144618"/>
    <lineage>
        <taxon>Bacteria</taxon>
        <taxon>Bacillati</taxon>
        <taxon>Actinomycetota</taxon>
        <taxon>Actinomycetes</taxon>
        <taxon>Streptosporangiales</taxon>
        <taxon>Allonocardiopsis</taxon>
    </lineage>
</organism>
<sequence length="286" mass="30168">MIAREKYRIRPVEKLDTPMTSTATPPRAGTTSNGIAYTSLGSGPPVVWLRTAVATDRNPTGLGRLAEERSMLRPLADAFTVYALGRRPGLGKGATMADIAADHADALRELFDRPVPVLGLSTSGIAAQQLAADHPGVVARLAVMGTACRLGPLGRELTAAYADNVAAGRPCAAEPVLRPTVAARPLRLALARLMWLVEGAPDDPAGLAAMLRAEVAADLFDRLPDISAPTLVVAAKHDAFYPLDDARAICDRVPDSDVIVYPDCSHTAVLRDPRLMPALRGFLGAA</sequence>
<feature type="region of interest" description="Disordered" evidence="1">
    <location>
        <begin position="13"/>
        <end position="33"/>
    </location>
</feature>
<feature type="compositionally biased region" description="Polar residues" evidence="1">
    <location>
        <begin position="18"/>
        <end position="33"/>
    </location>
</feature>
<evidence type="ECO:0000313" key="3">
    <source>
        <dbReference type="EMBL" id="PRX91728.1"/>
    </source>
</evidence>
<dbReference type="EMBL" id="PVZC01000014">
    <property type="protein sequence ID" value="PRX91728.1"/>
    <property type="molecule type" value="Genomic_DNA"/>
</dbReference>
<evidence type="ECO:0000256" key="1">
    <source>
        <dbReference type="SAM" id="MobiDB-lite"/>
    </source>
</evidence>